<gene>
    <name evidence="1" type="ORF">LXT12_16825</name>
</gene>
<dbReference type="InterPro" id="IPR050708">
    <property type="entry name" value="T6SS_VgrG/RHS"/>
</dbReference>
<dbReference type="InterPro" id="IPR006530">
    <property type="entry name" value="YD"/>
</dbReference>
<feature type="non-terminal residue" evidence="1">
    <location>
        <position position="652"/>
    </location>
</feature>
<keyword evidence="2" id="KW-1185">Reference proteome</keyword>
<dbReference type="PANTHER" id="PTHR32305:SF15">
    <property type="entry name" value="PROTEIN RHSA-RELATED"/>
    <property type="match status" value="1"/>
</dbReference>
<sequence>MKHPSGASGSFTTDVLQHPRGGVQKTCWGSSQQYADSPRYYASISLLSKTLSGPGLPTMTWNYSYSAPDGAGSYYDCTNCPHTRWTRIAKPDGTATVFTYGIWEGENEGQLLQTDEQDSAGNLLRSTAQHFRAYNAGPYPASFGDSIVRFGNSLTPGRLFPLDQRTVTQQSTSFSWAATAFDGRGRPTSVTLSGPGGQRVDTTTYSDAEAAWVLGQVDTVVSNGYTVVDNDYDTLGRLTAHREFGILKFTQAYNADGTLYSRTDGANNTTTFTNYKLGIPQTVSHPLGITESATVDSLGRVTSITDAASFTTGFGYDAMSRLASITPPGGFTATGISFGPAVAAYGLPAGHWRQTITRGAAVTQIDYDAFWRPVMTRTYDSGGEAGTRKVSVKQYDFDGRPTYESYPARDIATVGTTAAGTRTTYDAVGRVVLVQQDSELGLLSTSTSYLAGFQTQTTNPRNKTTTQTFWALDDPAKAQLAGISAPAGVSVSIARDAFGKPTAITRGGSFAGYTSSVTRRYVYDAGQRLCKTLEPEVGATVQTYDAAGNVTWKAPGQNLPNTAACDDTSVAASAKLTYGYDALNRLTSVTYGDGSPSVTRTYTADGLLQTIASNGSTWTYGYNALRKLASETLNYGGQNYGISWGYNAQGDL</sequence>
<dbReference type="RefSeq" id="WP_233393437.1">
    <property type="nucleotide sequence ID" value="NZ_JAJTWT010000006.1"/>
</dbReference>
<accession>A0ABS8XK29</accession>
<protein>
    <recommendedName>
        <fullName evidence="3">YD repeat-containing protein</fullName>
    </recommendedName>
</protein>
<comment type="caution">
    <text evidence="1">The sequence shown here is derived from an EMBL/GenBank/DDBJ whole genome shotgun (WGS) entry which is preliminary data.</text>
</comment>
<name>A0ABS8XK29_9BURK</name>
<organism evidence="1 2">
    <name type="scientific">Pelomonas caseinilytica</name>
    <dbReference type="NCBI Taxonomy" id="2906763"/>
    <lineage>
        <taxon>Bacteria</taxon>
        <taxon>Pseudomonadati</taxon>
        <taxon>Pseudomonadota</taxon>
        <taxon>Betaproteobacteria</taxon>
        <taxon>Burkholderiales</taxon>
        <taxon>Sphaerotilaceae</taxon>
        <taxon>Roseateles</taxon>
    </lineage>
</organism>
<dbReference type="PANTHER" id="PTHR32305">
    <property type="match status" value="1"/>
</dbReference>
<evidence type="ECO:0008006" key="3">
    <source>
        <dbReference type="Google" id="ProtNLM"/>
    </source>
</evidence>
<reference evidence="1 2" key="1">
    <citation type="submission" date="2021-12" db="EMBL/GenBank/DDBJ databases">
        <title>Genome seq of p7.</title>
        <authorList>
            <person name="Seo T."/>
        </authorList>
    </citation>
    <scope>NUCLEOTIDE SEQUENCE [LARGE SCALE GENOMIC DNA]</scope>
    <source>
        <strain evidence="1 2">P7</strain>
    </source>
</reference>
<evidence type="ECO:0000313" key="2">
    <source>
        <dbReference type="Proteomes" id="UP001201463"/>
    </source>
</evidence>
<dbReference type="Gene3D" id="2.180.10.10">
    <property type="entry name" value="RHS repeat-associated core"/>
    <property type="match status" value="1"/>
</dbReference>
<dbReference type="Proteomes" id="UP001201463">
    <property type="component" value="Unassembled WGS sequence"/>
</dbReference>
<proteinExistence type="predicted"/>
<dbReference type="EMBL" id="JAJTWT010000006">
    <property type="protein sequence ID" value="MCE4538919.1"/>
    <property type="molecule type" value="Genomic_DNA"/>
</dbReference>
<dbReference type="Pfam" id="PF05593">
    <property type="entry name" value="RHS_repeat"/>
    <property type="match status" value="2"/>
</dbReference>
<dbReference type="NCBIfam" id="TIGR01643">
    <property type="entry name" value="YD_repeat_2x"/>
    <property type="match status" value="1"/>
</dbReference>
<evidence type="ECO:0000313" key="1">
    <source>
        <dbReference type="EMBL" id="MCE4538919.1"/>
    </source>
</evidence>
<dbReference type="InterPro" id="IPR031325">
    <property type="entry name" value="RHS_repeat"/>
</dbReference>